<dbReference type="RefSeq" id="WP_062665620.1">
    <property type="nucleotide sequence ID" value="NZ_FIZX01000002.1"/>
</dbReference>
<keyword evidence="1" id="KW-0472">Membrane</keyword>
<keyword evidence="1" id="KW-0812">Transmembrane</keyword>
<name>A0A128F2R9_9GAMM</name>
<dbReference type="STRING" id="1796497.GCE9029_02395"/>
<dbReference type="AlphaFoldDB" id="A0A128F2R9"/>
<reference evidence="3" key="1">
    <citation type="submission" date="2016-02" db="EMBL/GenBank/DDBJ databases">
        <authorList>
            <person name="Rodrigo-Torres Lidia"/>
            <person name="Arahal R.David."/>
        </authorList>
    </citation>
    <scope>NUCLEOTIDE SEQUENCE [LARGE SCALE GENOMIC DNA]</scope>
    <source>
        <strain evidence="3">CECT 9029</strain>
    </source>
</reference>
<dbReference type="Proteomes" id="UP000071641">
    <property type="component" value="Unassembled WGS sequence"/>
</dbReference>
<keyword evidence="3" id="KW-1185">Reference proteome</keyword>
<evidence type="ECO:0000256" key="1">
    <source>
        <dbReference type="SAM" id="Phobius"/>
    </source>
</evidence>
<evidence type="ECO:0000313" key="2">
    <source>
        <dbReference type="EMBL" id="CZF81098.1"/>
    </source>
</evidence>
<proteinExistence type="predicted"/>
<protein>
    <submittedName>
        <fullName evidence="2">TadE-like protein</fullName>
    </submittedName>
</protein>
<accession>A0A128F2R9</accession>
<organism evidence="2 3">
    <name type="scientific">Grimontia celer</name>
    <dbReference type="NCBI Taxonomy" id="1796497"/>
    <lineage>
        <taxon>Bacteria</taxon>
        <taxon>Pseudomonadati</taxon>
        <taxon>Pseudomonadota</taxon>
        <taxon>Gammaproteobacteria</taxon>
        <taxon>Vibrionales</taxon>
        <taxon>Vibrionaceae</taxon>
        <taxon>Grimontia</taxon>
    </lineage>
</organism>
<feature type="transmembrane region" description="Helical" evidence="1">
    <location>
        <begin position="23"/>
        <end position="46"/>
    </location>
</feature>
<dbReference type="EMBL" id="FIZX01000002">
    <property type="protein sequence ID" value="CZF81098.1"/>
    <property type="molecule type" value="Genomic_DNA"/>
</dbReference>
<gene>
    <name evidence="2" type="ORF">GCE9029_02395</name>
</gene>
<keyword evidence="1" id="KW-1133">Transmembrane helix</keyword>
<evidence type="ECO:0000313" key="3">
    <source>
        <dbReference type="Proteomes" id="UP000071641"/>
    </source>
</evidence>
<sequence length="161" mass="18365">MNSLNRQLSPGKNNQNGLVTTEFVIGFLLFFFFLMFWVEICVIGYLSSVVDYAIAESSRTARASANANYDAVFRNAIRNSGDFWTSVVDPNKFTVSVEFYNSINEAASRVGSSVGSDKPIALYRVSYQYEPMFSYLYDADTMNFTREVFAIQEFERDQFSQ</sequence>